<dbReference type="CDD" id="cd06225">
    <property type="entry name" value="HAMP"/>
    <property type="match status" value="1"/>
</dbReference>
<accession>A0A1D7XLH2</accession>
<dbReference type="RefSeq" id="WP_069680301.1">
    <property type="nucleotide sequence ID" value="NZ_CP017253.2"/>
</dbReference>
<evidence type="ECO:0000256" key="4">
    <source>
        <dbReference type="SAM" id="Coils"/>
    </source>
</evidence>
<feature type="domain" description="Methyl-accepting transducer" evidence="6">
    <location>
        <begin position="410"/>
        <end position="661"/>
    </location>
</feature>
<protein>
    <submittedName>
        <fullName evidence="8">Methyl-accepting chemotaxis protein</fullName>
    </submittedName>
</protein>
<dbReference type="AlphaFoldDB" id="A0A1D7XLH2"/>
<feature type="transmembrane region" description="Helical" evidence="5">
    <location>
        <begin position="12"/>
        <end position="31"/>
    </location>
</feature>
<dbReference type="GO" id="GO:0004888">
    <property type="term" value="F:transmembrane signaling receptor activity"/>
    <property type="evidence" value="ECO:0007669"/>
    <property type="project" value="InterPro"/>
</dbReference>
<dbReference type="KEGG" id="ctae:BGI42_10675"/>
<reference evidence="9" key="1">
    <citation type="submission" date="2016-09" db="EMBL/GenBank/DDBJ databases">
        <title>Genomics of Clostridium taeniosporum, an organism which forms endospores with ribbon-like appendages.</title>
        <authorList>
            <person name="Walker J.R."/>
        </authorList>
    </citation>
    <scope>NUCLEOTIDE SEQUENCE [LARGE SCALE GENOMIC DNA]</scope>
    <source>
        <strain evidence="9">1/k</strain>
    </source>
</reference>
<evidence type="ECO:0000259" key="7">
    <source>
        <dbReference type="PROSITE" id="PS50885"/>
    </source>
</evidence>
<dbReference type="PROSITE" id="PS50885">
    <property type="entry name" value="HAMP"/>
    <property type="match status" value="1"/>
</dbReference>
<evidence type="ECO:0000313" key="9">
    <source>
        <dbReference type="Proteomes" id="UP000094652"/>
    </source>
</evidence>
<dbReference type="GO" id="GO:0006935">
    <property type="term" value="P:chemotaxis"/>
    <property type="evidence" value="ECO:0007669"/>
    <property type="project" value="InterPro"/>
</dbReference>
<sequence length="706" mass="79288">MFKNLNLAKKLSIILGIIIFLGIILIEGITFKRVKESSFNQARLQAKQVSTTLSKDLKGDFDVMKSTVDGIKASIMLSKKSGSLSREEAIDFLKSMLEKNKRLLAVYTLWEPNTFDGNDNYYINKEGYDETGRFIPYVVRENKNIKIEPLTEYNKEGKGDYYLIPKKTKKPSLIEPYIYTTCGKDKLITSLVVPILDDNGEFLGIVGADIELKTFQEQTVKSKPMGGYVAIVTEQGKFVTHGKNADFINKNIFDIDKRQASIFEKILNGEIFEDYSKLEETGELALKTYVPISLNGIDNKWVFISVITDEKMYSEYNKLFKITMGMNIIITLAIITIMFIAIKKAMHPIELACNHLEVISEADFTKEVPKIYLNKKDELGRLAKSIDKMQSSIKNLVEGVKSESLYVEKSVDDAENNIQELTLNIEDISSTTEELLANMEETAASTEEMNATAEKIERTVEIITDKAEEGALSAKEIDNRAKDLRMNFLKSDEEGLKIYEETRKKLENALEESKSVNEIKELSNAIMEITSQTNLLALNAAIEAARAGEAGKGFAVVADEIRKLAEDSKDAVEKIQDITNMVINSVNNLIHSANGMMDHMTNNVSKDYKLMLDATYQYSVDAEFVKNMALEFKDNSIEILDSIKNMSEMIKEVTNATSTAADGTSNIAEKSTTIVEKAQECKKLFECAKQGNNNLVALVSKFRVQE</sequence>
<keyword evidence="9" id="KW-1185">Reference proteome</keyword>
<dbReference type="InterPro" id="IPR004090">
    <property type="entry name" value="Chemotax_Me-accpt_rcpt"/>
</dbReference>
<dbReference type="SMART" id="SM00283">
    <property type="entry name" value="MA"/>
    <property type="match status" value="1"/>
</dbReference>
<keyword evidence="5" id="KW-0812">Transmembrane</keyword>
<organism evidence="8 9">
    <name type="scientific">Clostridium taeniosporum</name>
    <dbReference type="NCBI Taxonomy" id="394958"/>
    <lineage>
        <taxon>Bacteria</taxon>
        <taxon>Bacillati</taxon>
        <taxon>Bacillota</taxon>
        <taxon>Clostridia</taxon>
        <taxon>Eubacteriales</taxon>
        <taxon>Clostridiaceae</taxon>
        <taxon>Clostridium</taxon>
    </lineage>
</organism>
<dbReference type="GO" id="GO:0016020">
    <property type="term" value="C:membrane"/>
    <property type="evidence" value="ECO:0007669"/>
    <property type="project" value="InterPro"/>
</dbReference>
<name>A0A1D7XLH2_9CLOT</name>
<evidence type="ECO:0000256" key="2">
    <source>
        <dbReference type="ARBA" id="ARBA00029447"/>
    </source>
</evidence>
<dbReference type="PROSITE" id="PS50111">
    <property type="entry name" value="CHEMOTAXIS_TRANSDUC_2"/>
    <property type="match status" value="1"/>
</dbReference>
<evidence type="ECO:0000259" key="6">
    <source>
        <dbReference type="PROSITE" id="PS50111"/>
    </source>
</evidence>
<feature type="coiled-coil region" evidence="4">
    <location>
        <begin position="489"/>
        <end position="519"/>
    </location>
</feature>
<evidence type="ECO:0000256" key="1">
    <source>
        <dbReference type="ARBA" id="ARBA00023224"/>
    </source>
</evidence>
<dbReference type="Gene3D" id="3.30.450.20">
    <property type="entry name" value="PAS domain"/>
    <property type="match status" value="2"/>
</dbReference>
<dbReference type="Pfam" id="PF22673">
    <property type="entry name" value="MCP-like_PDC_1"/>
    <property type="match status" value="1"/>
</dbReference>
<feature type="domain" description="HAMP" evidence="7">
    <location>
        <begin position="354"/>
        <end position="398"/>
    </location>
</feature>
<evidence type="ECO:0000313" key="8">
    <source>
        <dbReference type="EMBL" id="AOR24164.1"/>
    </source>
</evidence>
<dbReference type="STRING" id="394958.BGI42_10675"/>
<dbReference type="GO" id="GO:0007165">
    <property type="term" value="P:signal transduction"/>
    <property type="evidence" value="ECO:0007669"/>
    <property type="project" value="UniProtKB-KW"/>
</dbReference>
<evidence type="ECO:0000256" key="3">
    <source>
        <dbReference type="PROSITE-ProRule" id="PRU00284"/>
    </source>
</evidence>
<keyword evidence="5" id="KW-1133">Transmembrane helix</keyword>
<evidence type="ECO:0000256" key="5">
    <source>
        <dbReference type="SAM" id="Phobius"/>
    </source>
</evidence>
<dbReference type="InterPro" id="IPR003660">
    <property type="entry name" value="HAMP_dom"/>
</dbReference>
<keyword evidence="4" id="KW-0175">Coiled coil</keyword>
<dbReference type="PANTHER" id="PTHR32089:SF112">
    <property type="entry name" value="LYSOZYME-LIKE PROTEIN-RELATED"/>
    <property type="match status" value="1"/>
</dbReference>
<feature type="transmembrane region" description="Helical" evidence="5">
    <location>
        <begin position="319"/>
        <end position="342"/>
    </location>
</feature>
<dbReference type="EMBL" id="CP017253">
    <property type="protein sequence ID" value="AOR24164.1"/>
    <property type="molecule type" value="Genomic_DNA"/>
</dbReference>
<proteinExistence type="inferred from homology"/>
<comment type="similarity">
    <text evidence="2">Belongs to the methyl-accepting chemotaxis (MCP) protein family.</text>
</comment>
<feature type="coiled-coil region" evidence="4">
    <location>
        <begin position="411"/>
        <end position="456"/>
    </location>
</feature>
<dbReference type="Pfam" id="PF00015">
    <property type="entry name" value="MCPsignal"/>
    <property type="match status" value="1"/>
</dbReference>
<dbReference type="Proteomes" id="UP000094652">
    <property type="component" value="Chromosome"/>
</dbReference>
<dbReference type="OrthoDB" id="9762005at2"/>
<gene>
    <name evidence="8" type="ORF">BGI42_10675</name>
</gene>
<dbReference type="CDD" id="cd12913">
    <property type="entry name" value="PDC1_MCP_like"/>
    <property type="match status" value="1"/>
</dbReference>
<dbReference type="PANTHER" id="PTHR32089">
    <property type="entry name" value="METHYL-ACCEPTING CHEMOTAXIS PROTEIN MCPB"/>
    <property type="match status" value="1"/>
</dbReference>
<dbReference type="PRINTS" id="PR00260">
    <property type="entry name" value="CHEMTRNSDUCR"/>
</dbReference>
<keyword evidence="5" id="KW-0472">Membrane</keyword>
<dbReference type="SMART" id="SM00304">
    <property type="entry name" value="HAMP"/>
    <property type="match status" value="1"/>
</dbReference>
<keyword evidence="1 3" id="KW-0807">Transducer</keyword>
<dbReference type="SUPFAM" id="SSF58104">
    <property type="entry name" value="Methyl-accepting chemotaxis protein (MCP) signaling domain"/>
    <property type="match status" value="1"/>
</dbReference>
<dbReference type="Gene3D" id="1.10.287.950">
    <property type="entry name" value="Methyl-accepting chemotaxis protein"/>
    <property type="match status" value="1"/>
</dbReference>
<dbReference type="InterPro" id="IPR004089">
    <property type="entry name" value="MCPsignal_dom"/>
</dbReference>